<evidence type="ECO:0000313" key="13">
    <source>
        <dbReference type="Proteomes" id="UP000576480"/>
    </source>
</evidence>
<dbReference type="Proteomes" id="UP000591948">
    <property type="component" value="Unassembled WGS sequence"/>
</dbReference>
<evidence type="ECO:0000313" key="12">
    <source>
        <dbReference type="Proteomes" id="UP000543224"/>
    </source>
</evidence>
<dbReference type="AlphaFoldDB" id="A0A6V8NXW8"/>
<feature type="compositionally biased region" description="Acidic residues" evidence="6">
    <location>
        <begin position="195"/>
        <end position="205"/>
    </location>
</feature>
<organism evidence="9 12">
    <name type="scientific">Candidatus Hakubella thermalkaliphila</name>
    <dbReference type="NCBI Taxonomy" id="2754717"/>
    <lineage>
        <taxon>Bacteria</taxon>
        <taxon>Bacillati</taxon>
        <taxon>Actinomycetota</taxon>
        <taxon>Actinomycetota incertae sedis</taxon>
        <taxon>Candidatus Hakubellales</taxon>
        <taxon>Candidatus Hakubellaceae</taxon>
        <taxon>Candidatus Hakubella</taxon>
    </lineage>
</organism>
<accession>A0A6V8NXW8</accession>
<dbReference type="InterPro" id="IPR001021">
    <property type="entry name" value="Ribosomal_bL25_long"/>
</dbReference>
<dbReference type="NCBIfam" id="NF004139">
    <property type="entry name" value="PRK05618.4-2"/>
    <property type="match status" value="1"/>
</dbReference>
<evidence type="ECO:0000313" key="10">
    <source>
        <dbReference type="EMBL" id="GFP27349.1"/>
    </source>
</evidence>
<dbReference type="EMBL" id="BLRY01000029">
    <property type="protein sequence ID" value="GFP27349.1"/>
    <property type="molecule type" value="Genomic_DNA"/>
</dbReference>
<feature type="region of interest" description="Disordered" evidence="6">
    <location>
        <begin position="194"/>
        <end position="237"/>
    </location>
</feature>
<keyword evidence="2 5" id="KW-0694">RNA-binding</keyword>
<keyword evidence="1 5" id="KW-0699">rRNA-binding</keyword>
<dbReference type="Gene3D" id="2.170.120.20">
    <property type="entry name" value="Ribosomal protein L25, beta domain"/>
    <property type="match status" value="1"/>
</dbReference>
<evidence type="ECO:0000259" key="7">
    <source>
        <dbReference type="Pfam" id="PF01386"/>
    </source>
</evidence>
<keyword evidence="14" id="KW-1185">Reference proteome</keyword>
<dbReference type="GO" id="GO:0006412">
    <property type="term" value="P:translation"/>
    <property type="evidence" value="ECO:0007669"/>
    <property type="project" value="UniProtKB-UniRule"/>
</dbReference>
<dbReference type="GO" id="GO:0022625">
    <property type="term" value="C:cytosolic large ribosomal subunit"/>
    <property type="evidence" value="ECO:0007669"/>
    <property type="project" value="TreeGrafter"/>
</dbReference>
<dbReference type="RefSeq" id="WP_176229043.1">
    <property type="nucleotide sequence ID" value="NZ_BLRY01000029.1"/>
</dbReference>
<evidence type="ECO:0000256" key="5">
    <source>
        <dbReference type="HAMAP-Rule" id="MF_01334"/>
    </source>
</evidence>
<dbReference type="Proteomes" id="UP000576480">
    <property type="component" value="Unassembled WGS sequence"/>
</dbReference>
<dbReference type="InterPro" id="IPR020056">
    <property type="entry name" value="Rbsml_bL25/Gln-tRNA_synth_N"/>
</dbReference>
<gene>
    <name evidence="5" type="primary">rplY</name>
    <name evidence="5" type="synonym">ctc</name>
    <name evidence="9" type="ORF">HKBW3S25_00291</name>
    <name evidence="10" type="ORF">HKBW3S33_00762</name>
    <name evidence="11" type="ORF">HKBW3S43_00023</name>
</gene>
<evidence type="ECO:0000256" key="1">
    <source>
        <dbReference type="ARBA" id="ARBA00022730"/>
    </source>
</evidence>
<dbReference type="Gene3D" id="2.40.240.10">
    <property type="entry name" value="Ribosomal Protein L25, Chain P"/>
    <property type="match status" value="1"/>
</dbReference>
<reference evidence="12 13" key="1">
    <citation type="journal article" date="2020" name="Front. Microbiol.">
        <title>Single-cell genomics of novel Actinobacteria with the Wood-Ljungdahl pathway discovered in a serpentinizing system.</title>
        <authorList>
            <person name="Merino N."/>
            <person name="Kawai M."/>
            <person name="Boyd E.S."/>
            <person name="Colman D.R."/>
            <person name="McGlynn S.E."/>
            <person name="Nealson K.H."/>
            <person name="Kurokawa K."/>
            <person name="Hongoh Y."/>
        </authorList>
    </citation>
    <scope>NUCLEOTIDE SEQUENCE [LARGE SCALE GENOMIC DNA]</scope>
    <source>
        <strain evidence="9 12">S25</strain>
        <strain evidence="10 14">S33</strain>
        <strain evidence="11 13">S43</strain>
    </source>
</reference>
<name>A0A6V8NXW8_9ACTN</name>
<sequence length="237" mass="26916">MEIADLKVKERQETGTSICRKLRRQGLIPAVLYGEKIDSLPLMVEEREFRSLIKTHGASNPLVNLILDGPARKSKQTTMVHQIQKDPITQNVLHIDFHKISLTEKIQTTVPIEFVGEAVGVQEGGVLQHNLRHVEVECLPTQIPEAFVVNVESLNIGDLLRVEDLLSIEGVEILTDPHEIMVTITTPTELKEEELAAAEEEEVPEPEVVRKEKEKVEEKGEKEEKKREKEEKKRKES</sequence>
<dbReference type="EMBL" id="BLRX01000019">
    <property type="protein sequence ID" value="GFP24853.1"/>
    <property type="molecule type" value="Genomic_DNA"/>
</dbReference>
<dbReference type="PANTHER" id="PTHR33284:SF1">
    <property type="entry name" value="RIBOSOMAL PROTEIN L25_GLN-TRNA SYNTHETASE, ANTI-CODON-BINDING DOMAIN-CONTAINING PROTEIN"/>
    <property type="match status" value="1"/>
</dbReference>
<dbReference type="SUPFAM" id="SSF50715">
    <property type="entry name" value="Ribosomal protein L25-like"/>
    <property type="match status" value="1"/>
</dbReference>
<evidence type="ECO:0000313" key="14">
    <source>
        <dbReference type="Proteomes" id="UP000591948"/>
    </source>
</evidence>
<dbReference type="HAMAP" id="MF_01334">
    <property type="entry name" value="Ribosomal_bL25_CTC"/>
    <property type="match status" value="1"/>
</dbReference>
<evidence type="ECO:0000313" key="11">
    <source>
        <dbReference type="EMBL" id="GFP34232.1"/>
    </source>
</evidence>
<dbReference type="Proteomes" id="UP000543224">
    <property type="component" value="Unassembled WGS sequence"/>
</dbReference>
<comment type="function">
    <text evidence="5">This is one of the proteins that binds to the 5S RNA in the ribosome where it forms part of the central protuberance.</text>
</comment>
<dbReference type="EMBL" id="BLSB01000001">
    <property type="protein sequence ID" value="GFP34232.1"/>
    <property type="molecule type" value="Genomic_DNA"/>
</dbReference>
<dbReference type="InterPro" id="IPR020930">
    <property type="entry name" value="Ribosomal_uL5_bac-type"/>
</dbReference>
<dbReference type="GO" id="GO:0003735">
    <property type="term" value="F:structural constituent of ribosome"/>
    <property type="evidence" value="ECO:0007669"/>
    <property type="project" value="InterPro"/>
</dbReference>
<evidence type="ECO:0000256" key="3">
    <source>
        <dbReference type="ARBA" id="ARBA00022980"/>
    </source>
</evidence>
<dbReference type="NCBIfam" id="TIGR00731">
    <property type="entry name" value="bL25_bact_ctc"/>
    <property type="match status" value="1"/>
</dbReference>
<evidence type="ECO:0000259" key="8">
    <source>
        <dbReference type="Pfam" id="PF14693"/>
    </source>
</evidence>
<keyword evidence="3 5" id="KW-0689">Ribosomal protein</keyword>
<evidence type="ECO:0000256" key="4">
    <source>
        <dbReference type="ARBA" id="ARBA00023274"/>
    </source>
</evidence>
<dbReference type="Pfam" id="PF14693">
    <property type="entry name" value="Ribosomal_TL5_C"/>
    <property type="match status" value="1"/>
</dbReference>
<evidence type="ECO:0000256" key="6">
    <source>
        <dbReference type="SAM" id="MobiDB-lite"/>
    </source>
</evidence>
<feature type="domain" description="Large ribosomal subunit protein bL25 L25" evidence="7">
    <location>
        <begin position="6"/>
        <end position="97"/>
    </location>
</feature>
<evidence type="ECO:0000256" key="2">
    <source>
        <dbReference type="ARBA" id="ARBA00022884"/>
    </source>
</evidence>
<feature type="compositionally biased region" description="Basic and acidic residues" evidence="6">
    <location>
        <begin position="207"/>
        <end position="237"/>
    </location>
</feature>
<dbReference type="GO" id="GO:0008097">
    <property type="term" value="F:5S rRNA binding"/>
    <property type="evidence" value="ECO:0007669"/>
    <property type="project" value="InterPro"/>
</dbReference>
<protein>
    <recommendedName>
        <fullName evidence="5">Large ribosomal subunit protein bL25</fullName>
    </recommendedName>
    <alternativeName>
        <fullName evidence="5">General stress protein CTC</fullName>
    </alternativeName>
</protein>
<dbReference type="Pfam" id="PF01386">
    <property type="entry name" value="Ribosomal_L25p"/>
    <property type="match status" value="1"/>
</dbReference>
<comment type="similarity">
    <text evidence="5">Belongs to the bacterial ribosomal protein bL25 family. CTC subfamily.</text>
</comment>
<dbReference type="PANTHER" id="PTHR33284">
    <property type="entry name" value="RIBOSOMAL PROTEIN L25/GLN-TRNA SYNTHETASE, ANTI-CODON-BINDING DOMAIN-CONTAINING PROTEIN"/>
    <property type="match status" value="1"/>
</dbReference>
<dbReference type="InterPro" id="IPR020057">
    <property type="entry name" value="Ribosomal_bL25_b-dom"/>
</dbReference>
<evidence type="ECO:0000313" key="9">
    <source>
        <dbReference type="EMBL" id="GFP24853.1"/>
    </source>
</evidence>
<dbReference type="InterPro" id="IPR011035">
    <property type="entry name" value="Ribosomal_bL25/Gln-tRNA_synth"/>
</dbReference>
<comment type="subunit">
    <text evidence="5">Part of the 50S ribosomal subunit; part of the 5S rRNA/L5/L18/L25 subcomplex. Contacts the 5S rRNA. Binds to the 5S rRNA independently of L5 and L18.</text>
</comment>
<dbReference type="CDD" id="cd00495">
    <property type="entry name" value="Ribosomal_L25_TL5_CTC"/>
    <property type="match status" value="1"/>
</dbReference>
<feature type="domain" description="Large ribosomal subunit protein bL25 beta" evidence="8">
    <location>
        <begin position="105"/>
        <end position="187"/>
    </location>
</feature>
<comment type="caution">
    <text evidence="9">The sequence shown here is derived from an EMBL/GenBank/DDBJ whole genome shotgun (WGS) entry which is preliminary data.</text>
</comment>
<dbReference type="InterPro" id="IPR029751">
    <property type="entry name" value="Ribosomal_L25_dom"/>
</dbReference>
<keyword evidence="4 5" id="KW-0687">Ribonucleoprotein</keyword>
<dbReference type="InterPro" id="IPR037121">
    <property type="entry name" value="Ribosomal_bL25_C"/>
</dbReference>
<proteinExistence type="inferred from homology"/>